<dbReference type="EMBL" id="AJ248285">
    <property type="protein sequence ID" value="CAB49714.1"/>
    <property type="molecule type" value="Genomic_DNA"/>
</dbReference>
<name>Q9V0I9_PYRAB</name>
<dbReference type="Proteomes" id="UP000009139">
    <property type="component" value="Chromosome"/>
</dbReference>
<dbReference type="PIR" id="A75125">
    <property type="entry name" value="A75125"/>
</dbReference>
<reference evidence="1" key="2">
    <citation type="journal article" date="2000" name="J. Mol. Biol.">
        <title>Archaeal homologs of eukaryotic methylation guide small nucleolar RNAs: lessons from the Pyrococcus genomes.</title>
        <authorList>
            <person name="Gaspin C."/>
            <person name="Cavaille J."/>
            <person name="Erauso G."/>
        </authorList>
    </citation>
    <scope>NUCLEOTIDE SEQUENCE</scope>
    <source>
        <strain evidence="1">Orsay</strain>
    </source>
</reference>
<evidence type="ECO:0000313" key="2">
    <source>
        <dbReference type="EMBL" id="CCE70200.1"/>
    </source>
</evidence>
<keyword evidence="3" id="KW-1185">Reference proteome</keyword>
<dbReference type="Proteomes" id="UP000000810">
    <property type="component" value="Chromosome"/>
</dbReference>
<reference evidence="1 3" key="4">
    <citation type="journal article" date="2003" name="Mol. Microbiol.">
        <title>An integrated analysis of the genome of the hyperthermophilic archaeon Pyrococcus abyssi.</title>
        <authorList>
            <person name="Cohen G."/>
            <person name="Barbe V."/>
            <person name="Flament D."/>
            <person name="Galperin M."/>
            <person name="Heilig R."/>
            <person name="Ripp R."/>
            <person name="Lecompte O."/>
            <person name="Prieur D."/>
            <person name="Poch O."/>
            <person name="Quellerou J."/>
            <person name="Thierry J.C."/>
            <person name="Van der Oost J."/>
            <person name="Weissenbach J."/>
            <person name="Zivanovic Y."/>
            <person name="Forterre P."/>
        </authorList>
    </citation>
    <scope>NUCLEOTIDE SEQUENCE [LARGE SCALE GENOMIC DNA]</scope>
    <source>
        <strain evidence="3">GE5 / Orsay</strain>
        <strain evidence="1">Orsay</strain>
    </source>
</reference>
<dbReference type="eggNOG" id="arCOG07699">
    <property type="taxonomic scope" value="Archaea"/>
</dbReference>
<evidence type="ECO:0000313" key="4">
    <source>
        <dbReference type="Proteomes" id="UP000009139"/>
    </source>
</evidence>
<proteinExistence type="predicted"/>
<dbReference type="KEGG" id="pab:PAB1834"/>
<dbReference type="PATRIC" id="fig|272844.11.peg.843"/>
<sequence>MKKKLEHLAVVGIITLVFLVYILSFSPHHIGNNTNTSLPRNKTVAEQVNETPMETETSNRPVEVKYPRISVKQGNGYTRVEYVFDEVYWVNVIPNGVVLRSGSGLYFINGKEVKKYDLEYGNVRGVFQGYLVAVKGFNVVVMNESDVVWEKPLEPDSSVGVGKDFVVIVEPYYDAYHDLNANVTFYFPGSGEKLKYHFRSGQVPLEYKLLVTGEYAIVGILYPWYEWELVYFKNGRIVWREDIGRGCAKGASISEVYIEFELSLDENGYGYTLSDDGRAVNYFNEHNFKGICLNSSRAVGVEVFDGCIALKMKYLGKEKGIYFYKWGDSNVEDFKFKENFSENTVSSDKYLLALYNDHASIFDCSGEVLRIAGSYEKAYPLKDDFVLVNETHIYLPFRNLIIKIEGIKIIGSFKNSIVGVQENKVIIINISSA</sequence>
<reference evidence="1" key="3">
    <citation type="journal article" date="2001" name="Genome Res.">
        <title>Genome evolution at the genus level: comparison of three complete genomes of hyperthermophilic archaea.</title>
        <authorList>
            <person name="Lecompte O."/>
            <person name="Ripp R."/>
            <person name="Puzos-Barbe V."/>
            <person name="Duprat S."/>
            <person name="Heilig R."/>
            <person name="Dietrich J."/>
            <person name="Thierry J.C."/>
            <person name="Poch O."/>
        </authorList>
    </citation>
    <scope>NUCLEOTIDE SEQUENCE</scope>
    <source>
        <strain evidence="1">Orsay</strain>
    </source>
</reference>
<evidence type="ECO:0000313" key="3">
    <source>
        <dbReference type="Proteomes" id="UP000000810"/>
    </source>
</evidence>
<reference evidence="2 4" key="5">
    <citation type="journal article" date="2012" name="Curr. Microbiol.">
        <title>Re-annotation of two hyperthermophilic archaea Pyrococcus abyssi GE5 and Pyrococcus furiosus DSM 3638.</title>
        <authorList>
            <person name="Gao J."/>
            <person name="Wang J."/>
        </authorList>
    </citation>
    <scope>GENOME REANNOTATION</scope>
    <source>
        <strain evidence="2">GE5</strain>
        <strain evidence="4">GE5 / Orsay</strain>
    </source>
</reference>
<accession>Q9V0I9</accession>
<dbReference type="HOGENOM" id="CLU_680807_0_0_2"/>
<dbReference type="EMBL" id="HE613800">
    <property type="protein sequence ID" value="CCE70200.1"/>
    <property type="molecule type" value="Genomic_DNA"/>
</dbReference>
<gene>
    <name evidence="1" type="ordered locus">PAB1834</name>
</gene>
<dbReference type="AlphaFoldDB" id="Q9V0I9"/>
<evidence type="ECO:0000313" key="1">
    <source>
        <dbReference type="EMBL" id="CAB49714.1"/>
    </source>
</evidence>
<reference evidence="1" key="1">
    <citation type="submission" date="1999-07" db="EMBL/GenBank/DDBJ databases">
        <authorList>
            <person name="Genoscope"/>
        </authorList>
    </citation>
    <scope>NUCLEOTIDE SEQUENCE</scope>
    <source>
        <strain evidence="1">Orsay</strain>
    </source>
</reference>
<organism evidence="1 3">
    <name type="scientific">Pyrococcus abyssi (strain GE5 / Orsay)</name>
    <dbReference type="NCBI Taxonomy" id="272844"/>
    <lineage>
        <taxon>Archaea</taxon>
        <taxon>Methanobacteriati</taxon>
        <taxon>Methanobacteriota</taxon>
        <taxon>Thermococci</taxon>
        <taxon>Thermococcales</taxon>
        <taxon>Thermococcaceae</taxon>
        <taxon>Pyrococcus</taxon>
    </lineage>
</organism>
<protein>
    <submittedName>
        <fullName evidence="1">Uncharacterized protein</fullName>
    </submittedName>
</protein>